<dbReference type="RefSeq" id="WP_055543992.1">
    <property type="nucleotide sequence ID" value="NZ_CP023699.1"/>
</dbReference>
<proteinExistence type="predicted"/>
<evidence type="ECO:0000259" key="1">
    <source>
        <dbReference type="Pfam" id="PF04149"/>
    </source>
</evidence>
<evidence type="ECO:0000313" key="2">
    <source>
        <dbReference type="EMBL" id="QEU91722.1"/>
    </source>
</evidence>
<dbReference type="OrthoDB" id="4570646at2"/>
<dbReference type="Proteomes" id="UP000325529">
    <property type="component" value="Chromosome"/>
</dbReference>
<reference evidence="2 3" key="1">
    <citation type="submission" date="2017-09" db="EMBL/GenBank/DDBJ databases">
        <authorList>
            <person name="Lee N."/>
            <person name="Cho B.-K."/>
        </authorList>
    </citation>
    <scope>NUCLEOTIDE SEQUENCE [LARGE SCALE GENOMIC DNA]</scope>
    <source>
        <strain evidence="2 3">ATCC 12853</strain>
    </source>
</reference>
<organism evidence="2 3">
    <name type="scientific">Streptomyces kanamyceticus</name>
    <dbReference type="NCBI Taxonomy" id="1967"/>
    <lineage>
        <taxon>Bacteria</taxon>
        <taxon>Bacillati</taxon>
        <taxon>Actinomycetota</taxon>
        <taxon>Actinomycetes</taxon>
        <taxon>Kitasatosporales</taxon>
        <taxon>Streptomycetaceae</taxon>
        <taxon>Streptomyces</taxon>
    </lineage>
</organism>
<evidence type="ECO:0000313" key="3">
    <source>
        <dbReference type="Proteomes" id="UP000325529"/>
    </source>
</evidence>
<dbReference type="AlphaFoldDB" id="A0A5J6GAZ5"/>
<protein>
    <submittedName>
        <fullName evidence="2">DUF397 domain-containing protein</fullName>
    </submittedName>
</protein>
<name>A0A5J6GAZ5_STRKN</name>
<feature type="domain" description="DUF397" evidence="1">
    <location>
        <begin position="15"/>
        <end position="68"/>
    </location>
</feature>
<sequence>MNTHLTASELASEDVWFKSTYSDPGQNCVEVADLTAPRTGIGVRDSKNPHGPALLLHPSSWSAFITHVSRNAGA</sequence>
<gene>
    <name evidence="2" type="ORF">CP970_13270</name>
</gene>
<accession>A0A5J6GAZ5</accession>
<keyword evidence="3" id="KW-1185">Reference proteome</keyword>
<dbReference type="EMBL" id="CP023699">
    <property type="protein sequence ID" value="QEU91722.1"/>
    <property type="molecule type" value="Genomic_DNA"/>
</dbReference>
<dbReference type="InterPro" id="IPR007278">
    <property type="entry name" value="DUF397"/>
</dbReference>
<dbReference type="Pfam" id="PF04149">
    <property type="entry name" value="DUF397"/>
    <property type="match status" value="1"/>
</dbReference>
<dbReference type="KEGG" id="ska:CP970_13270"/>